<organism evidence="1 2">
    <name type="scientific">Nanobdella aerobiophila</name>
    <dbReference type="NCBI Taxonomy" id="2586965"/>
    <lineage>
        <taxon>Archaea</taxon>
        <taxon>Nanobdellota</taxon>
        <taxon>Nanobdellia</taxon>
        <taxon>Nanobdellales</taxon>
        <taxon>Nanobdellaceae</taxon>
        <taxon>Nanobdella</taxon>
    </lineage>
</organism>
<evidence type="ECO:0000313" key="2">
    <source>
        <dbReference type="Proteomes" id="UP001055553"/>
    </source>
</evidence>
<dbReference type="AlphaFoldDB" id="A0A915SZX1"/>
<gene>
    <name evidence="1" type="ORF">MJ1_0350</name>
</gene>
<name>A0A915SZX1_9ARCH</name>
<keyword evidence="2" id="KW-1185">Reference proteome</keyword>
<reference evidence="2" key="1">
    <citation type="journal article" date="2022" name="Int. J. Syst. Evol. Microbiol.">
        <title>Nanobdella aerobiophila gen. nov., sp. nov., a thermoacidophilic, obligate ectosymbiotic archaeon, and proposal of Nanobdellaceae fam. nov., Nanobdellales ord. nov. and Nanobdellia class. nov.</title>
        <authorList>
            <person name="Kato S."/>
            <person name="Ogasawara A."/>
            <person name="Itoh T."/>
            <person name="Sakai H.D."/>
            <person name="Shimizu M."/>
            <person name="Yuki M."/>
            <person name="Kaneko M."/>
            <person name="Takashina T."/>
            <person name="Ohkuma M."/>
        </authorList>
    </citation>
    <scope>NUCLEOTIDE SEQUENCE [LARGE SCALE GENOMIC DNA]</scope>
    <source>
        <strain evidence="2">MJ1</strain>
    </source>
</reference>
<sequence>MTNNELFIKMSKNAIEYYKNFSWDKSALKFKKIIDLYLEGFK</sequence>
<dbReference type="EMBL" id="AP019769">
    <property type="protein sequence ID" value="BBL45514.1"/>
    <property type="molecule type" value="Genomic_DNA"/>
</dbReference>
<proteinExistence type="predicted"/>
<dbReference type="Proteomes" id="UP001055553">
    <property type="component" value="Chromosome"/>
</dbReference>
<evidence type="ECO:0000313" key="1">
    <source>
        <dbReference type="EMBL" id="BBL45514.1"/>
    </source>
</evidence>
<dbReference type="KEGG" id="naer:MJ1_0350"/>
<accession>A0A915SZX1</accession>
<protein>
    <submittedName>
        <fullName evidence="1">Uncharacterized protein</fullName>
    </submittedName>
</protein>